<dbReference type="AlphaFoldDB" id="A0A1W6YZH4"/>
<reference evidence="3 4" key="1">
    <citation type="submission" date="2017-05" db="EMBL/GenBank/DDBJ databases">
        <title>Complete and WGS of Bordetella genogroups.</title>
        <authorList>
            <person name="Spilker T."/>
            <person name="LiPuma J."/>
        </authorList>
    </citation>
    <scope>NUCLEOTIDE SEQUENCE [LARGE SCALE GENOMIC DNA]</scope>
    <source>
        <strain evidence="3 4">AU17164</strain>
    </source>
</reference>
<dbReference type="PANTHER" id="PTHR42831:SF3">
    <property type="entry name" value="1,2-PHENYLACETYL-COA EPOXIDASE, SUBUNIT D-RELATED"/>
    <property type="match status" value="1"/>
</dbReference>
<evidence type="ECO:0000313" key="4">
    <source>
        <dbReference type="Proteomes" id="UP000194139"/>
    </source>
</evidence>
<organism evidence="3 4">
    <name type="scientific">Bordetella genomosp. 9</name>
    <dbReference type="NCBI Taxonomy" id="1416803"/>
    <lineage>
        <taxon>Bacteria</taxon>
        <taxon>Pseudomonadati</taxon>
        <taxon>Pseudomonadota</taxon>
        <taxon>Betaproteobacteria</taxon>
        <taxon>Burkholderiales</taxon>
        <taxon>Alcaligenaceae</taxon>
        <taxon>Bordetella</taxon>
    </lineage>
</organism>
<dbReference type="InterPro" id="IPR052339">
    <property type="entry name" value="Fe-S_Maturation_MIP18"/>
</dbReference>
<dbReference type="Gene3D" id="3.30.300.130">
    <property type="entry name" value="Fe-S cluster assembly (FSCA)"/>
    <property type="match status" value="1"/>
</dbReference>
<name>A0A1W6YZH4_9BORD</name>
<feature type="domain" description="MIP18 family-like" evidence="1">
    <location>
        <begin position="19"/>
        <end position="80"/>
    </location>
</feature>
<dbReference type="EMBL" id="CP021109">
    <property type="protein sequence ID" value="ARP85993.1"/>
    <property type="molecule type" value="Genomic_DNA"/>
</dbReference>
<dbReference type="InterPro" id="IPR056572">
    <property type="entry name" value="Zn_ribbon_PaaD"/>
</dbReference>
<dbReference type="InterPro" id="IPR011883">
    <property type="entry name" value="PaaD-like"/>
</dbReference>
<protein>
    <submittedName>
        <fullName evidence="3">Phenylacetate-CoA oxygenase subunit PaaJ</fullName>
    </submittedName>
</protein>
<evidence type="ECO:0000313" key="3">
    <source>
        <dbReference type="EMBL" id="ARP85993.1"/>
    </source>
</evidence>
<dbReference type="NCBIfam" id="TIGR02159">
    <property type="entry name" value="PA_CoA_Oxy4"/>
    <property type="match status" value="1"/>
</dbReference>
<gene>
    <name evidence="3" type="ORF">CAL13_07070</name>
</gene>
<feature type="domain" description="PaaD zinc beta ribbon" evidence="2">
    <location>
        <begin position="128"/>
        <end position="173"/>
    </location>
</feature>
<proteinExistence type="predicted"/>
<evidence type="ECO:0000259" key="2">
    <source>
        <dbReference type="Pfam" id="PF23451"/>
    </source>
</evidence>
<dbReference type="Pfam" id="PF01883">
    <property type="entry name" value="FeS_assembly_P"/>
    <property type="match status" value="1"/>
</dbReference>
<accession>A0A1W6YZH4</accession>
<evidence type="ECO:0000259" key="1">
    <source>
        <dbReference type="Pfam" id="PF01883"/>
    </source>
</evidence>
<dbReference type="Pfam" id="PF23451">
    <property type="entry name" value="Zn_ribbon_PaaD"/>
    <property type="match status" value="1"/>
</dbReference>
<dbReference type="InterPro" id="IPR034904">
    <property type="entry name" value="FSCA_dom_sf"/>
</dbReference>
<keyword evidence="4" id="KW-1185">Reference proteome</keyword>
<dbReference type="PANTHER" id="PTHR42831">
    <property type="entry name" value="FE-S PROTEIN MATURATION AUXILIARY FACTOR YITW"/>
    <property type="match status" value="1"/>
</dbReference>
<dbReference type="SUPFAM" id="SSF117916">
    <property type="entry name" value="Fe-S cluster assembly (FSCA) domain-like"/>
    <property type="match status" value="1"/>
</dbReference>
<dbReference type="Proteomes" id="UP000194139">
    <property type="component" value="Chromosome"/>
</dbReference>
<sequence>MVAAAITPEHRFAPVTPDHIARWLESVRDPEIPALSIMDLGIVRDIAWEDSACIVTVTPTYSGCPAMQEIAQDIERVLRGHGLSQVRVRTRLAPAWTTDWLSARARQALSRDGIAPPAERAVDASGIARRAAPAVACPRCGSANTRMLSAFGATACRALYRCNACREPFDYFKAH</sequence>
<dbReference type="InterPro" id="IPR002744">
    <property type="entry name" value="MIP18-like"/>
</dbReference>